<dbReference type="GO" id="GO:0000209">
    <property type="term" value="P:protein polyubiquitination"/>
    <property type="evidence" value="ECO:0007669"/>
    <property type="project" value="TreeGrafter"/>
</dbReference>
<dbReference type="OrthoDB" id="342730at2759"/>
<feature type="repeat" description="NHL" evidence="3">
    <location>
        <begin position="422"/>
        <end position="452"/>
    </location>
</feature>
<dbReference type="InterPro" id="IPR000033">
    <property type="entry name" value="LDLR_classB_rpt"/>
</dbReference>
<dbReference type="EMBL" id="CAJVCH010266237">
    <property type="protein sequence ID" value="CAG7734282.1"/>
    <property type="molecule type" value="Genomic_DNA"/>
</dbReference>
<evidence type="ECO:0000256" key="2">
    <source>
        <dbReference type="PROSITE-ProRule" id="PRU00087"/>
    </source>
</evidence>
<name>A0A8J2PED6_9HEXA</name>
<dbReference type="InterPro" id="IPR050952">
    <property type="entry name" value="TRIM-NHL_E3_ligases"/>
</dbReference>
<feature type="region of interest" description="Disordered" evidence="4">
    <location>
        <begin position="77"/>
        <end position="103"/>
    </location>
</feature>
<sequence>MASHLNSKAGSSKSWDREPVDLIVLPDRADRLFATKNSTPQDDLPTLIEKLKTKDFFDCWNGPDIFALGRNHFVSPTPSKSSDSDEDSSSAEGAPSAASSNEEKLISFSPKDIFIYPKTPCQVMDSAAIFYIEARPGKVLQKGYFFSIRVIWPAGYSQRLIPYQDKTFHDRYYCSFVPTETGRFTISVQLTSPEVIDIRGSPLEFYVSRNYPLTLDYNFARLGFTKTAFFAKAWGLAVHRSTNTIYIADRDNHFITIVDALGAIKKQFGKMGHGRGQLYRPTGIAVDSVKNRVFVTDKDNHRISIFSLDGTFLHDFGKKGHHNGEFNYPWGIAVSPNGQYIAVADSRNHRIQLFDSNGHFLKKYSVFETNPFEYKTEFNYPRGITFSIDGTKLYVTDFNIHAVFVLDLSLTSRSTFINSGLLLRPQGITVDEAGNILVADSKNNRIRVMSPIGAFLHDINGSGTDPFEMPMDLVVLDGGKVACTDCVNRFRIF</sequence>
<dbReference type="InterPro" id="IPR001258">
    <property type="entry name" value="NHL_repeat"/>
</dbReference>
<dbReference type="AlphaFoldDB" id="A0A8J2PED6"/>
<proteinExistence type="predicted"/>
<feature type="repeat" description="NHL" evidence="3">
    <location>
        <begin position="313"/>
        <end position="357"/>
    </location>
</feature>
<dbReference type="PROSITE" id="PS51125">
    <property type="entry name" value="NHL"/>
    <property type="match status" value="3"/>
</dbReference>
<evidence type="ECO:0000256" key="1">
    <source>
        <dbReference type="ARBA" id="ARBA00022737"/>
    </source>
</evidence>
<reference evidence="5" key="1">
    <citation type="submission" date="2021-06" db="EMBL/GenBank/DDBJ databases">
        <authorList>
            <person name="Hodson N. C."/>
            <person name="Mongue J. A."/>
            <person name="Jaron S. K."/>
        </authorList>
    </citation>
    <scope>NUCLEOTIDE SEQUENCE</scope>
</reference>
<evidence type="ECO:0000313" key="6">
    <source>
        <dbReference type="Proteomes" id="UP000708208"/>
    </source>
</evidence>
<feature type="repeat" description="Filamin" evidence="2">
    <location>
        <begin position="169"/>
        <end position="207"/>
    </location>
</feature>
<evidence type="ECO:0000256" key="4">
    <source>
        <dbReference type="SAM" id="MobiDB-lite"/>
    </source>
</evidence>
<dbReference type="GO" id="GO:0061630">
    <property type="term" value="F:ubiquitin protein ligase activity"/>
    <property type="evidence" value="ECO:0007669"/>
    <property type="project" value="TreeGrafter"/>
</dbReference>
<dbReference type="PROSITE" id="PS50194">
    <property type="entry name" value="FILAMIN_REPEAT"/>
    <property type="match status" value="1"/>
</dbReference>
<evidence type="ECO:0000313" key="5">
    <source>
        <dbReference type="EMBL" id="CAG7734282.1"/>
    </source>
</evidence>
<dbReference type="GO" id="GO:0043161">
    <property type="term" value="P:proteasome-mediated ubiquitin-dependent protein catabolic process"/>
    <property type="evidence" value="ECO:0007669"/>
    <property type="project" value="TreeGrafter"/>
</dbReference>
<comment type="caution">
    <text evidence="5">The sequence shown here is derived from an EMBL/GenBank/DDBJ whole genome shotgun (WGS) entry which is preliminary data.</text>
</comment>
<dbReference type="SMART" id="SM00135">
    <property type="entry name" value="LY"/>
    <property type="match status" value="3"/>
</dbReference>
<dbReference type="PANTHER" id="PTHR24104:SF48">
    <property type="entry name" value="PROTEIN WECH"/>
    <property type="match status" value="1"/>
</dbReference>
<gene>
    <name evidence="5" type="ORF">AFUS01_LOCUS22680</name>
</gene>
<organism evidence="5 6">
    <name type="scientific">Allacma fusca</name>
    <dbReference type="NCBI Taxonomy" id="39272"/>
    <lineage>
        <taxon>Eukaryota</taxon>
        <taxon>Metazoa</taxon>
        <taxon>Ecdysozoa</taxon>
        <taxon>Arthropoda</taxon>
        <taxon>Hexapoda</taxon>
        <taxon>Collembola</taxon>
        <taxon>Symphypleona</taxon>
        <taxon>Sminthuridae</taxon>
        <taxon>Allacma</taxon>
    </lineage>
</organism>
<feature type="compositionally biased region" description="Low complexity" evidence="4">
    <location>
        <begin position="90"/>
        <end position="100"/>
    </location>
</feature>
<evidence type="ECO:0000256" key="3">
    <source>
        <dbReference type="PROSITE-ProRule" id="PRU00504"/>
    </source>
</evidence>
<keyword evidence="1" id="KW-0677">Repeat</keyword>
<feature type="repeat" description="NHL" evidence="3">
    <location>
        <begin position="265"/>
        <end position="309"/>
    </location>
</feature>
<dbReference type="PANTHER" id="PTHR24104">
    <property type="entry name" value="E3 UBIQUITIN-PROTEIN LIGASE NHLRC1-RELATED"/>
    <property type="match status" value="1"/>
</dbReference>
<dbReference type="Proteomes" id="UP000708208">
    <property type="component" value="Unassembled WGS sequence"/>
</dbReference>
<keyword evidence="6" id="KW-1185">Reference proteome</keyword>
<accession>A0A8J2PED6</accession>
<dbReference type="Pfam" id="PF17170">
    <property type="entry name" value="DUF5128"/>
    <property type="match status" value="1"/>
</dbReference>
<dbReference type="Pfam" id="PF01436">
    <property type="entry name" value="NHL"/>
    <property type="match status" value="2"/>
</dbReference>
<protein>
    <submittedName>
        <fullName evidence="5">Uncharacterized protein</fullName>
    </submittedName>
</protein>
<dbReference type="InterPro" id="IPR017868">
    <property type="entry name" value="Filamin/ABP280_repeat-like"/>
</dbReference>